<sequence length="58" mass="6679">ELAVTSLPQRNRYFQSTFEKMGSECEIEIEKPISAIRSFIFSLDLNHVITDHHDSLAI</sequence>
<comment type="caution">
    <text evidence="1">The sequence shown here is derived from an EMBL/GenBank/DDBJ whole genome shotgun (WGS) entry which is preliminary data.</text>
</comment>
<dbReference type="EMBL" id="CAMKVN010005378">
    <property type="protein sequence ID" value="CAI2188746.1"/>
    <property type="molecule type" value="Genomic_DNA"/>
</dbReference>
<feature type="non-terminal residue" evidence="1">
    <location>
        <position position="1"/>
    </location>
</feature>
<organism evidence="1 2">
    <name type="scientific">Funneliformis geosporum</name>
    <dbReference type="NCBI Taxonomy" id="1117311"/>
    <lineage>
        <taxon>Eukaryota</taxon>
        <taxon>Fungi</taxon>
        <taxon>Fungi incertae sedis</taxon>
        <taxon>Mucoromycota</taxon>
        <taxon>Glomeromycotina</taxon>
        <taxon>Glomeromycetes</taxon>
        <taxon>Glomerales</taxon>
        <taxon>Glomeraceae</taxon>
        <taxon>Funneliformis</taxon>
    </lineage>
</organism>
<reference evidence="1" key="1">
    <citation type="submission" date="2022-08" db="EMBL/GenBank/DDBJ databases">
        <authorList>
            <person name="Kallberg Y."/>
            <person name="Tangrot J."/>
            <person name="Rosling A."/>
        </authorList>
    </citation>
    <scope>NUCLEOTIDE SEQUENCE</scope>
    <source>
        <strain evidence="1">Wild A</strain>
    </source>
</reference>
<keyword evidence="2" id="KW-1185">Reference proteome</keyword>
<gene>
    <name evidence="1" type="ORF">FWILDA_LOCUS13734</name>
</gene>
<proteinExistence type="predicted"/>
<evidence type="ECO:0000313" key="2">
    <source>
        <dbReference type="Proteomes" id="UP001153678"/>
    </source>
</evidence>
<name>A0A9W4T0X9_9GLOM</name>
<accession>A0A9W4T0X9</accession>
<dbReference type="AlphaFoldDB" id="A0A9W4T0X9"/>
<dbReference type="Proteomes" id="UP001153678">
    <property type="component" value="Unassembled WGS sequence"/>
</dbReference>
<protein>
    <submittedName>
        <fullName evidence="1">4151_t:CDS:1</fullName>
    </submittedName>
</protein>
<evidence type="ECO:0000313" key="1">
    <source>
        <dbReference type="EMBL" id="CAI2188746.1"/>
    </source>
</evidence>